<evidence type="ECO:0000256" key="1">
    <source>
        <dbReference type="ARBA" id="ARBA00004186"/>
    </source>
</evidence>
<keyword evidence="14" id="KW-1185">Reference proteome</keyword>
<dbReference type="EMBL" id="KE346365">
    <property type="protein sequence ID" value="KJE93298.1"/>
    <property type="molecule type" value="Genomic_DNA"/>
</dbReference>
<comment type="similarity">
    <text evidence="2">Belongs to the HAUS3 family.</text>
</comment>
<evidence type="ECO:0000256" key="3">
    <source>
        <dbReference type="ARBA" id="ARBA00022490"/>
    </source>
</evidence>
<reference evidence="14" key="1">
    <citation type="submission" date="2011-02" db="EMBL/GenBank/DDBJ databases">
        <title>The Genome Sequence of Capsaspora owczarzaki ATCC 30864.</title>
        <authorList>
            <person name="Russ C."/>
            <person name="Cuomo C."/>
            <person name="Burger G."/>
            <person name="Gray M.W."/>
            <person name="Holland P.W.H."/>
            <person name="King N."/>
            <person name="Lang F.B.F."/>
            <person name="Roger A.J."/>
            <person name="Ruiz-Trillo I."/>
            <person name="Young S.K."/>
            <person name="Zeng Q."/>
            <person name="Gargeya S."/>
            <person name="Alvarado L."/>
            <person name="Berlin A."/>
            <person name="Chapman S.B."/>
            <person name="Chen Z."/>
            <person name="Freedman E."/>
            <person name="Gellesch M."/>
            <person name="Goldberg J."/>
            <person name="Griggs A."/>
            <person name="Gujja S."/>
            <person name="Heilman E."/>
            <person name="Heiman D."/>
            <person name="Howarth C."/>
            <person name="Mehta T."/>
            <person name="Neiman D."/>
            <person name="Pearson M."/>
            <person name="Roberts A."/>
            <person name="Saif S."/>
            <person name="Shea T."/>
            <person name="Shenoy N."/>
            <person name="Sisk P."/>
            <person name="Stolte C."/>
            <person name="Sykes S."/>
            <person name="White J."/>
            <person name="Yandava C."/>
            <person name="Haas B."/>
            <person name="Nusbaum C."/>
            <person name="Birren B."/>
        </authorList>
    </citation>
    <scope>NUCLEOTIDE SEQUENCE</scope>
    <source>
        <strain evidence="14">ATCC 30864</strain>
    </source>
</reference>
<keyword evidence="6" id="KW-0498">Mitosis</keyword>
<keyword evidence="4" id="KW-0132">Cell division</keyword>
<dbReference type="GO" id="GO:0051301">
    <property type="term" value="P:cell division"/>
    <property type="evidence" value="ECO:0007669"/>
    <property type="project" value="UniProtKB-KW"/>
</dbReference>
<dbReference type="OrthoDB" id="2159690at2759"/>
<keyword evidence="3" id="KW-0963">Cytoplasm</keyword>
<feature type="coiled-coil region" evidence="10">
    <location>
        <begin position="312"/>
        <end position="356"/>
    </location>
</feature>
<dbReference type="PANTHER" id="PTHR19378:SF0">
    <property type="entry name" value="HAUS AUGMIN-LIKE COMPLEX SUBUNIT 3"/>
    <property type="match status" value="1"/>
</dbReference>
<evidence type="ECO:0000256" key="5">
    <source>
        <dbReference type="ARBA" id="ARBA00022701"/>
    </source>
</evidence>
<evidence type="ECO:0000256" key="7">
    <source>
        <dbReference type="ARBA" id="ARBA00023054"/>
    </source>
</evidence>
<evidence type="ECO:0000256" key="9">
    <source>
        <dbReference type="ARBA" id="ARBA00023306"/>
    </source>
</evidence>
<dbReference type="AlphaFoldDB" id="A0A0D2WQN1"/>
<protein>
    <recommendedName>
        <fullName evidence="12">HAUS augmin-like complex subunit 3 N-terminal domain-containing protein</fullName>
    </recommendedName>
</protein>
<dbReference type="STRING" id="595528.A0A0D2WQN1"/>
<dbReference type="GO" id="GO:0072686">
    <property type="term" value="C:mitotic spindle"/>
    <property type="evidence" value="ECO:0007669"/>
    <property type="project" value="TreeGrafter"/>
</dbReference>
<keyword evidence="5" id="KW-0493">Microtubule</keyword>
<dbReference type="GO" id="GO:0005815">
    <property type="term" value="C:microtubule organizing center"/>
    <property type="evidence" value="ECO:0007669"/>
    <property type="project" value="TreeGrafter"/>
</dbReference>
<keyword evidence="9" id="KW-0131">Cell cycle</keyword>
<dbReference type="InterPro" id="IPR026206">
    <property type="entry name" value="HAUS3"/>
</dbReference>
<dbReference type="PhylomeDB" id="A0A0D2WQN1"/>
<evidence type="ECO:0000259" key="12">
    <source>
        <dbReference type="Pfam" id="PF14932"/>
    </source>
</evidence>
<evidence type="ECO:0000256" key="6">
    <source>
        <dbReference type="ARBA" id="ARBA00022776"/>
    </source>
</evidence>
<organism evidence="13 14">
    <name type="scientific">Capsaspora owczarzaki (strain ATCC 30864)</name>
    <dbReference type="NCBI Taxonomy" id="595528"/>
    <lineage>
        <taxon>Eukaryota</taxon>
        <taxon>Filasterea</taxon>
        <taxon>Capsaspora</taxon>
    </lineage>
</organism>
<evidence type="ECO:0000256" key="8">
    <source>
        <dbReference type="ARBA" id="ARBA00023212"/>
    </source>
</evidence>
<evidence type="ECO:0000313" key="13">
    <source>
        <dbReference type="EMBL" id="KJE93298.1"/>
    </source>
</evidence>
<keyword evidence="8" id="KW-0206">Cytoskeleton</keyword>
<evidence type="ECO:0000256" key="10">
    <source>
        <dbReference type="SAM" id="Coils"/>
    </source>
</evidence>
<dbReference type="GO" id="GO:0070652">
    <property type="term" value="C:HAUS complex"/>
    <property type="evidence" value="ECO:0007669"/>
    <property type="project" value="InterPro"/>
</dbReference>
<dbReference type="InterPro" id="IPR032733">
    <property type="entry name" value="HAUS3_N"/>
</dbReference>
<proteinExistence type="inferred from homology"/>
<dbReference type="Proteomes" id="UP000008743">
    <property type="component" value="Unassembled WGS sequence"/>
</dbReference>
<dbReference type="GO" id="GO:0031023">
    <property type="term" value="P:microtubule organizing center organization"/>
    <property type="evidence" value="ECO:0007669"/>
    <property type="project" value="TreeGrafter"/>
</dbReference>
<evidence type="ECO:0000256" key="4">
    <source>
        <dbReference type="ARBA" id="ARBA00022618"/>
    </source>
</evidence>
<dbReference type="GO" id="GO:0005874">
    <property type="term" value="C:microtubule"/>
    <property type="evidence" value="ECO:0007669"/>
    <property type="project" value="UniProtKB-KW"/>
</dbReference>
<gene>
    <name evidence="13" type="ORF">CAOG_004105</name>
</gene>
<evidence type="ECO:0000256" key="11">
    <source>
        <dbReference type="SAM" id="MobiDB-lite"/>
    </source>
</evidence>
<dbReference type="eggNOG" id="ENOG502R4I5">
    <property type="taxonomic scope" value="Eukaryota"/>
</dbReference>
<keyword evidence="7 10" id="KW-0175">Coiled coil</keyword>
<feature type="region of interest" description="Disordered" evidence="11">
    <location>
        <begin position="24"/>
        <end position="44"/>
    </location>
</feature>
<dbReference type="InParanoid" id="A0A0D2WQN1"/>
<evidence type="ECO:0000256" key="2">
    <source>
        <dbReference type="ARBA" id="ARBA00009645"/>
    </source>
</evidence>
<feature type="domain" description="HAUS augmin-like complex subunit 3 N-terminal" evidence="12">
    <location>
        <begin position="54"/>
        <end position="307"/>
    </location>
</feature>
<accession>A0A0D2WQN1</accession>
<dbReference type="Pfam" id="PF14932">
    <property type="entry name" value="HAUS-augmin3"/>
    <property type="match status" value="1"/>
</dbReference>
<sequence length="643" mass="71300">MAVSTSSAAQLADWLQNTVHYQPPAAAAHPRSTHGTASSASARPAPLQPDAVEWLFGTSSQTDAFLKWLVQTVRPASVLSPEDALVSRQLLANGSRFLTGQALEQALAALQNDEDCEDSVEKLESDIAALTVELAQCKQQVSIASTQRDKLSQLSNQLSSRASHLRQLEVAEAAVLTADMKNCEKLNANMNAVFNDVSQAIHKAVEATSSSSSEIVGTTLSSMDCTEYNDFELKYSSAIKQYHSQRFFNGVTEHLCATPASRHELLDRMPPEALLLSPDKPEMSHHQQSETERLEHAIQEAIVAHIQELSNLDASAANAQQLQRALHALSSQASLSADATNARQQLEDKRHRAEQADVLARTLLNEAQAMAAPLAQKHTLPLLLTDCRFKLSRQHYLATNLDTISKLLLAQQARREFLRLSLELDEGTRIHEQGLVRSLVASTELASSQFRQRMTLLSDPLLSNIAANKKTIDESDPTLLRLHGVLSRATAGWRYASLDSTQADVASYAQLVQYGRHLQESTQSTLRRLDARHAQRQQHVDAVTTQIGQLEKVLYQDAATHEIRLTSKDLQSTIEELLHSLDQLAKGMDEVIQRREKYRQALLDDPLLDAQRSLFVHFLLEPEQLLANINQLQQRLASYQARS</sequence>
<comment type="subcellular location">
    <subcellularLocation>
        <location evidence="1">Cytoplasm</location>
        <location evidence="1">Cytoskeleton</location>
        <location evidence="1">Spindle</location>
    </subcellularLocation>
</comment>
<dbReference type="GO" id="GO:0051225">
    <property type="term" value="P:spindle assembly"/>
    <property type="evidence" value="ECO:0007669"/>
    <property type="project" value="InterPro"/>
</dbReference>
<dbReference type="PANTHER" id="PTHR19378">
    <property type="entry name" value="GOLGIN- RELATED"/>
    <property type="match status" value="1"/>
</dbReference>
<name>A0A0D2WQN1_CAPO3</name>
<evidence type="ECO:0000313" key="14">
    <source>
        <dbReference type="Proteomes" id="UP000008743"/>
    </source>
</evidence>